<protein>
    <submittedName>
        <fullName evidence="2">GMC oxidoreductase</fullName>
    </submittedName>
</protein>
<accession>A0AB39P1Q4</accession>
<feature type="domain" description="Glucose-methanol-choline oxidoreductase C-terminal" evidence="1">
    <location>
        <begin position="20"/>
        <end position="60"/>
    </location>
</feature>
<reference evidence="2" key="1">
    <citation type="submission" date="2024-07" db="EMBL/GenBank/DDBJ databases">
        <authorList>
            <person name="Yu S.T."/>
        </authorList>
    </citation>
    <scope>NUCLEOTIDE SEQUENCE</scope>
    <source>
        <strain evidence="2">R21</strain>
    </source>
</reference>
<dbReference type="GO" id="GO:0016614">
    <property type="term" value="F:oxidoreductase activity, acting on CH-OH group of donors"/>
    <property type="evidence" value="ECO:0007669"/>
    <property type="project" value="InterPro"/>
</dbReference>
<name>A0AB39P1Q4_9ACTN</name>
<dbReference type="Pfam" id="PF05199">
    <property type="entry name" value="GMC_oxred_C"/>
    <property type="match status" value="1"/>
</dbReference>
<proteinExistence type="predicted"/>
<evidence type="ECO:0000313" key="2">
    <source>
        <dbReference type="EMBL" id="XDQ24945.1"/>
    </source>
</evidence>
<dbReference type="AlphaFoldDB" id="A0AB39P1Q4"/>
<sequence>MTQAVMEDILRAAGASELMTAERYAHPMGGCRMGAGPQHVVVEVELRSFPVPNVLLSDLAAGHLTAGARGGLRAPARRGAR</sequence>
<dbReference type="InterPro" id="IPR007867">
    <property type="entry name" value="GMC_OxRtase_C"/>
</dbReference>
<gene>
    <name evidence="2" type="ORF">AB5J56_09755</name>
</gene>
<organism evidence="2">
    <name type="scientific">Streptomyces sp. R21</name>
    <dbReference type="NCBI Taxonomy" id="3238627"/>
    <lineage>
        <taxon>Bacteria</taxon>
        <taxon>Bacillati</taxon>
        <taxon>Actinomycetota</taxon>
        <taxon>Actinomycetes</taxon>
        <taxon>Kitasatosporales</taxon>
        <taxon>Streptomycetaceae</taxon>
        <taxon>Streptomyces</taxon>
    </lineage>
</organism>
<dbReference type="EMBL" id="CP163435">
    <property type="protein sequence ID" value="XDQ24945.1"/>
    <property type="molecule type" value="Genomic_DNA"/>
</dbReference>
<evidence type="ECO:0000259" key="1">
    <source>
        <dbReference type="Pfam" id="PF05199"/>
    </source>
</evidence>
<dbReference type="RefSeq" id="WP_369232045.1">
    <property type="nucleotide sequence ID" value="NZ_CP163435.1"/>
</dbReference>